<evidence type="ECO:0000313" key="1">
    <source>
        <dbReference type="EMBL" id="CAG5099008.1"/>
    </source>
</evidence>
<reference evidence="1 2" key="1">
    <citation type="submission" date="2021-04" db="EMBL/GenBank/DDBJ databases">
        <authorList>
            <person name="Bliznina A."/>
        </authorList>
    </citation>
    <scope>NUCLEOTIDE SEQUENCE [LARGE SCALE GENOMIC DNA]</scope>
</reference>
<proteinExistence type="predicted"/>
<protein>
    <submittedName>
        <fullName evidence="1">Oidioi.mRNA.OKI2018_I69.XSR.g16168.t1.cds</fullName>
    </submittedName>
</protein>
<organism evidence="1 2">
    <name type="scientific">Oikopleura dioica</name>
    <name type="common">Tunicate</name>
    <dbReference type="NCBI Taxonomy" id="34765"/>
    <lineage>
        <taxon>Eukaryota</taxon>
        <taxon>Metazoa</taxon>
        <taxon>Chordata</taxon>
        <taxon>Tunicata</taxon>
        <taxon>Appendicularia</taxon>
        <taxon>Copelata</taxon>
        <taxon>Oikopleuridae</taxon>
        <taxon>Oikopleura</taxon>
    </lineage>
</organism>
<keyword evidence="2" id="KW-1185">Reference proteome</keyword>
<evidence type="ECO:0000313" key="2">
    <source>
        <dbReference type="Proteomes" id="UP001158576"/>
    </source>
</evidence>
<dbReference type="Proteomes" id="UP001158576">
    <property type="component" value="Chromosome XSR"/>
</dbReference>
<gene>
    <name evidence="1" type="ORF">OKIOD_LOCUS7726</name>
</gene>
<dbReference type="EMBL" id="OU015569">
    <property type="protein sequence ID" value="CAG5099008.1"/>
    <property type="molecule type" value="Genomic_DNA"/>
</dbReference>
<sequence length="383" mass="45224">MYVPRDYSDVFTSLKDFEMFLKRAKDDILDELQNFIQFAEDAPWTARQTCQEHRYHHIVHFFKTLSHVAHDSFESSLRLANKFTHIQEALDNYAERAAKELPYEELEGLDLMDEISQNISYNNADFDELSSWYYDTHKFYKHKLMNAKNELNQLVLSFGVEDIRGDAFIQGILFTIRSTMEKYNNNVHLMKLATNEMANARNCGPHVIEEQYREEEDEQVEKLAKLIKDLGMIRYNFNRKIPSDYASLEDMLAKIGKEKQHSLGRASLHIRMIPEQSEVMKTSELFRQILTLSTVDEFVPSDVEGIREEFPEYVNNGHVYANLTQIYVPKAAKYKNMLKRAFFLFRKARALMKKTYEDNDRLFKEQDKKRACIHQYLKQIASK</sequence>
<name>A0ABN7SJ90_OIKDI</name>
<accession>A0ABN7SJ90</accession>